<evidence type="ECO:0000313" key="4">
    <source>
        <dbReference type="Proteomes" id="UP000694864"/>
    </source>
</evidence>
<dbReference type="InterPro" id="IPR001878">
    <property type="entry name" value="Znf_CCHC"/>
</dbReference>
<reference evidence="4" key="1">
    <citation type="journal article" date="2014" name="Nat. Commun.">
        <title>The emerging biofuel crop Camelina sativa retains a highly undifferentiated hexaploid genome structure.</title>
        <authorList>
            <person name="Kagale S."/>
            <person name="Koh C."/>
            <person name="Nixon J."/>
            <person name="Bollina V."/>
            <person name="Clarke W.E."/>
            <person name="Tuteja R."/>
            <person name="Spillane C."/>
            <person name="Robinson S.J."/>
            <person name="Links M.G."/>
            <person name="Clarke C."/>
            <person name="Higgins E.E."/>
            <person name="Huebert T."/>
            <person name="Sharpe A.G."/>
            <person name="Parkin I.A."/>
        </authorList>
    </citation>
    <scope>NUCLEOTIDE SEQUENCE [LARGE SCALE GENOMIC DNA]</scope>
    <source>
        <strain evidence="4">cv. DH55</strain>
    </source>
</reference>
<dbReference type="PANTHER" id="PTHR46978">
    <property type="entry name" value="ZINC KNUCKLE (CCHC-TYPE) FAMILY PROTEIN"/>
    <property type="match status" value="1"/>
</dbReference>
<feature type="region of interest" description="Disordered" evidence="2">
    <location>
        <begin position="1"/>
        <end position="40"/>
    </location>
</feature>
<dbReference type="SMART" id="SM00343">
    <property type="entry name" value="ZnF_C2HC"/>
    <property type="match status" value="5"/>
</dbReference>
<evidence type="ECO:0000313" key="5">
    <source>
        <dbReference type="RefSeq" id="XP_010468760.1"/>
    </source>
</evidence>
<dbReference type="Pfam" id="PF00098">
    <property type="entry name" value="zf-CCHC"/>
    <property type="match status" value="1"/>
</dbReference>
<dbReference type="SUPFAM" id="SSF57756">
    <property type="entry name" value="Retrovirus zinc finger-like domains"/>
    <property type="match status" value="2"/>
</dbReference>
<dbReference type="InterPro" id="IPR036875">
    <property type="entry name" value="Znf_CCHC_sf"/>
</dbReference>
<dbReference type="Proteomes" id="UP000694864">
    <property type="component" value="Chromosome 15"/>
</dbReference>
<sequence length="386" mass="44898">MHSSERGNEDDGEVVVPGIKEEEELTKEDSKSEEPTARRDKVVEVIDLVSSDDEGVPTLVVETRDKQDPKLRDRKQEADVSTEFMEDARLRPSASRIVREQGEPSQIASNQGDQDQVVPDPVESNQIVLRRNSPIRAVPLQMVLPGEEEEPMDRDLEKLARMYELRRQNREHIRFEIGESSSNLKKPRMSYQEFQAMERPETRPVTSQPRGRLRMRATARKKMVYPNQVHMRNTPYCELCEGVGHWTKNCWRTALRRMCDPTNQDCEWCGMRGHFAYRCPNPDRMRYWRQCEACGEPGHPNNHCWRTRPQHFVDPEQVMCTVCGELGHLGDHCWRARPERMIFQEPSRCTECGESGHFSPNCPYQIVRENLNPINQREEMGENPIG</sequence>
<protein>
    <submittedName>
        <fullName evidence="5">Uncharacterized protein LOC104748877</fullName>
    </submittedName>
</protein>
<feature type="compositionally biased region" description="Polar residues" evidence="2">
    <location>
        <begin position="103"/>
        <end position="114"/>
    </location>
</feature>
<keyword evidence="1" id="KW-0479">Metal-binding</keyword>
<dbReference type="GeneID" id="104748877"/>
<keyword evidence="4" id="KW-1185">Reference proteome</keyword>
<feature type="compositionally biased region" description="Basic and acidic residues" evidence="2">
    <location>
        <begin position="27"/>
        <end position="40"/>
    </location>
</feature>
<organism evidence="4 5">
    <name type="scientific">Camelina sativa</name>
    <name type="common">False flax</name>
    <name type="synonym">Myagrum sativum</name>
    <dbReference type="NCBI Taxonomy" id="90675"/>
    <lineage>
        <taxon>Eukaryota</taxon>
        <taxon>Viridiplantae</taxon>
        <taxon>Streptophyta</taxon>
        <taxon>Embryophyta</taxon>
        <taxon>Tracheophyta</taxon>
        <taxon>Spermatophyta</taxon>
        <taxon>Magnoliopsida</taxon>
        <taxon>eudicotyledons</taxon>
        <taxon>Gunneridae</taxon>
        <taxon>Pentapetalae</taxon>
        <taxon>rosids</taxon>
        <taxon>malvids</taxon>
        <taxon>Brassicales</taxon>
        <taxon>Brassicaceae</taxon>
        <taxon>Camelineae</taxon>
        <taxon>Camelina</taxon>
    </lineage>
</organism>
<feature type="region of interest" description="Disordered" evidence="2">
    <location>
        <begin position="52"/>
        <end position="119"/>
    </location>
</feature>
<evidence type="ECO:0000256" key="1">
    <source>
        <dbReference type="PROSITE-ProRule" id="PRU00047"/>
    </source>
</evidence>
<reference evidence="5" key="2">
    <citation type="submission" date="2025-08" db="UniProtKB">
        <authorList>
            <consortium name="RefSeq"/>
        </authorList>
    </citation>
    <scope>IDENTIFICATION</scope>
    <source>
        <tissue evidence="5">Leaf</tissue>
    </source>
</reference>
<feature type="domain" description="CCHC-type" evidence="3">
    <location>
        <begin position="348"/>
        <end position="363"/>
    </location>
</feature>
<evidence type="ECO:0000259" key="3">
    <source>
        <dbReference type="PROSITE" id="PS50158"/>
    </source>
</evidence>
<gene>
    <name evidence="5" type="primary">LOC104748877</name>
</gene>
<name>A0ABM0WBQ2_CAMSA</name>
<evidence type="ECO:0000256" key="2">
    <source>
        <dbReference type="SAM" id="MobiDB-lite"/>
    </source>
</evidence>
<dbReference type="RefSeq" id="XP_010468760.1">
    <property type="nucleotide sequence ID" value="XM_010470458.1"/>
</dbReference>
<dbReference type="Gene3D" id="4.10.60.10">
    <property type="entry name" value="Zinc finger, CCHC-type"/>
    <property type="match status" value="2"/>
</dbReference>
<keyword evidence="1" id="KW-0863">Zinc-finger</keyword>
<accession>A0ABM0WBQ2</accession>
<feature type="compositionally biased region" description="Basic and acidic residues" evidence="2">
    <location>
        <begin position="62"/>
        <end position="78"/>
    </location>
</feature>
<dbReference type="PANTHER" id="PTHR46978:SF1">
    <property type="entry name" value="ZINC KNUCKLE (CCHC-TYPE) FAMILY PROTEIN"/>
    <property type="match status" value="1"/>
</dbReference>
<dbReference type="PROSITE" id="PS50158">
    <property type="entry name" value="ZF_CCHC"/>
    <property type="match status" value="1"/>
</dbReference>
<keyword evidence="1" id="KW-0862">Zinc</keyword>
<proteinExistence type="predicted"/>